<dbReference type="Proteomes" id="UP001328107">
    <property type="component" value="Unassembled WGS sequence"/>
</dbReference>
<evidence type="ECO:0000313" key="2">
    <source>
        <dbReference type="Proteomes" id="UP001328107"/>
    </source>
</evidence>
<dbReference type="EMBL" id="BTRK01000004">
    <property type="protein sequence ID" value="GMR46709.1"/>
    <property type="molecule type" value="Genomic_DNA"/>
</dbReference>
<proteinExistence type="predicted"/>
<organism evidence="1 2">
    <name type="scientific">Pristionchus mayeri</name>
    <dbReference type="NCBI Taxonomy" id="1317129"/>
    <lineage>
        <taxon>Eukaryota</taxon>
        <taxon>Metazoa</taxon>
        <taxon>Ecdysozoa</taxon>
        <taxon>Nematoda</taxon>
        <taxon>Chromadorea</taxon>
        <taxon>Rhabditida</taxon>
        <taxon>Rhabditina</taxon>
        <taxon>Diplogasteromorpha</taxon>
        <taxon>Diplogasteroidea</taxon>
        <taxon>Neodiplogasteridae</taxon>
        <taxon>Pristionchus</taxon>
    </lineage>
</organism>
<keyword evidence="2" id="KW-1185">Reference proteome</keyword>
<accession>A0AAN5HZR3</accession>
<feature type="non-terminal residue" evidence="1">
    <location>
        <position position="1"/>
    </location>
</feature>
<name>A0AAN5HZR3_9BILA</name>
<reference evidence="2" key="1">
    <citation type="submission" date="2022-10" db="EMBL/GenBank/DDBJ databases">
        <title>Genome assembly of Pristionchus species.</title>
        <authorList>
            <person name="Yoshida K."/>
            <person name="Sommer R.J."/>
        </authorList>
    </citation>
    <scope>NUCLEOTIDE SEQUENCE [LARGE SCALE GENOMIC DNA]</scope>
    <source>
        <strain evidence="2">RS5460</strain>
    </source>
</reference>
<gene>
    <name evidence="1" type="ORF">PMAYCL1PPCAC_16904</name>
</gene>
<feature type="non-terminal residue" evidence="1">
    <location>
        <position position="97"/>
    </location>
</feature>
<dbReference type="AlphaFoldDB" id="A0AAN5HZR3"/>
<evidence type="ECO:0000313" key="1">
    <source>
        <dbReference type="EMBL" id="GMR46709.1"/>
    </source>
</evidence>
<protein>
    <submittedName>
        <fullName evidence="1">Uncharacterized protein</fullName>
    </submittedName>
</protein>
<comment type="caution">
    <text evidence="1">The sequence shown here is derived from an EMBL/GenBank/DDBJ whole genome shotgun (WGS) entry which is preliminary data.</text>
</comment>
<sequence>ACGNCPDPNLETALTQLPAPFRTGYYFQMVAAPLNIRIVYCFFLTFTQSSQGFNGASATVTGLEYTGKGPQTCGEFSKWQNGGLEISPTNLLMACLQ</sequence>